<protein>
    <submittedName>
        <fullName evidence="1">Reverse transcriptase domain-containing protein</fullName>
    </submittedName>
</protein>
<organism evidence="1">
    <name type="scientific">Tanacetum cinerariifolium</name>
    <name type="common">Dalmatian daisy</name>
    <name type="synonym">Chrysanthemum cinerariifolium</name>
    <dbReference type="NCBI Taxonomy" id="118510"/>
    <lineage>
        <taxon>Eukaryota</taxon>
        <taxon>Viridiplantae</taxon>
        <taxon>Streptophyta</taxon>
        <taxon>Embryophyta</taxon>
        <taxon>Tracheophyta</taxon>
        <taxon>Spermatophyta</taxon>
        <taxon>Magnoliopsida</taxon>
        <taxon>eudicotyledons</taxon>
        <taxon>Gunneridae</taxon>
        <taxon>Pentapetalae</taxon>
        <taxon>asterids</taxon>
        <taxon>campanulids</taxon>
        <taxon>Asterales</taxon>
        <taxon>Asteraceae</taxon>
        <taxon>Asteroideae</taxon>
        <taxon>Anthemideae</taxon>
        <taxon>Anthemidinae</taxon>
        <taxon>Tanacetum</taxon>
    </lineage>
</organism>
<name>A0A699K5J1_TANCI</name>
<sequence>IPAEIGMPTLRIEIDMVQNDKALKLNLDLFEEKREQAARRKAKMEKYYNFKVRNTNFKLGDLVYHNNDASHAQDEGKLGHKWEGPYEVIEALGKGAYKLKDRKGKLLLRI</sequence>
<accession>A0A699K5J1</accession>
<keyword evidence="1" id="KW-0548">Nucleotidyltransferase</keyword>
<dbReference type="EMBL" id="BKCJ010485483">
    <property type="protein sequence ID" value="GFA77496.1"/>
    <property type="molecule type" value="Genomic_DNA"/>
</dbReference>
<dbReference type="AlphaFoldDB" id="A0A699K5J1"/>
<proteinExistence type="predicted"/>
<keyword evidence="1" id="KW-0695">RNA-directed DNA polymerase</keyword>
<comment type="caution">
    <text evidence="1">The sequence shown here is derived from an EMBL/GenBank/DDBJ whole genome shotgun (WGS) entry which is preliminary data.</text>
</comment>
<feature type="non-terminal residue" evidence="1">
    <location>
        <position position="1"/>
    </location>
</feature>
<reference evidence="1" key="1">
    <citation type="journal article" date="2019" name="Sci. Rep.">
        <title>Draft genome of Tanacetum cinerariifolium, the natural source of mosquito coil.</title>
        <authorList>
            <person name="Yamashiro T."/>
            <person name="Shiraishi A."/>
            <person name="Satake H."/>
            <person name="Nakayama K."/>
        </authorList>
    </citation>
    <scope>NUCLEOTIDE SEQUENCE</scope>
</reference>
<dbReference type="GO" id="GO:0003964">
    <property type="term" value="F:RNA-directed DNA polymerase activity"/>
    <property type="evidence" value="ECO:0007669"/>
    <property type="project" value="UniProtKB-KW"/>
</dbReference>
<gene>
    <name evidence="1" type="ORF">Tci_649468</name>
</gene>
<evidence type="ECO:0000313" key="1">
    <source>
        <dbReference type="EMBL" id="GFA77496.1"/>
    </source>
</evidence>
<keyword evidence="1" id="KW-0808">Transferase</keyword>